<sequence length="383" mass="41348">MSQSQTQPTHAGAASVTVVGPLTTPFTPSPECLSGLTIASRYLDPKDTETFYITMGFNMLASGAVATRCLPSAYLSALKAEQTIQPIMSPGSMCPIGYGPSCTIVGKGASIVAATDVIVWSALPSTQTAIGCCPSHYTCAQDSLYKCISTPGISETEIYATEIETLFTTITGSKTIDNTITLFPTASSYTKTWGGNVHMQADIKVIASALQVIYIQDEKPPSPNNQTTNEASSATPTIDAKPTSHLPLSIIVAIVVPIVVLSLISIGILIYCRRKRRKVMVSKPEEDFGKPELDSVNASIQSHEKDIKELHGENMYSNSHGIRELDGEMKAQDLYTNELDGDQRYELHDGREYIAELDATENVSQTQRIPWADSSRVGEGGWI</sequence>
<dbReference type="Proteomes" id="UP000039046">
    <property type="component" value="Unassembled WGS sequence"/>
</dbReference>
<feature type="transmembrane region" description="Helical" evidence="2">
    <location>
        <begin position="246"/>
        <end position="272"/>
    </location>
</feature>
<keyword evidence="2" id="KW-0812">Transmembrane</keyword>
<dbReference type="HOGENOM" id="CLU_639662_0_0_1"/>
<proteinExistence type="predicted"/>
<keyword evidence="2" id="KW-0472">Membrane</keyword>
<dbReference type="EMBL" id="CDHN01000001">
    <property type="protein sequence ID" value="CEJ82256.1"/>
    <property type="molecule type" value="Genomic_DNA"/>
</dbReference>
<name>A0A0A1SVI3_9HYPO</name>
<keyword evidence="2" id="KW-1133">Transmembrane helix</keyword>
<feature type="compositionally biased region" description="Polar residues" evidence="1">
    <location>
        <begin position="224"/>
        <end position="236"/>
    </location>
</feature>
<dbReference type="AlphaFoldDB" id="A0A0A1SVI3"/>
<protein>
    <submittedName>
        <fullName evidence="3">Uncharacterized protein</fullName>
    </submittedName>
</protein>
<evidence type="ECO:0000256" key="2">
    <source>
        <dbReference type="SAM" id="Phobius"/>
    </source>
</evidence>
<organism evidence="3 4">
    <name type="scientific">[Torrubiella] hemipterigena</name>
    <dbReference type="NCBI Taxonomy" id="1531966"/>
    <lineage>
        <taxon>Eukaryota</taxon>
        <taxon>Fungi</taxon>
        <taxon>Dikarya</taxon>
        <taxon>Ascomycota</taxon>
        <taxon>Pezizomycotina</taxon>
        <taxon>Sordariomycetes</taxon>
        <taxon>Hypocreomycetidae</taxon>
        <taxon>Hypocreales</taxon>
        <taxon>Clavicipitaceae</taxon>
        <taxon>Clavicipitaceae incertae sedis</taxon>
        <taxon>'Torrubiella' clade</taxon>
    </lineage>
</organism>
<dbReference type="STRING" id="1531966.A0A0A1SVI3"/>
<dbReference type="OrthoDB" id="4891185at2759"/>
<feature type="region of interest" description="Disordered" evidence="1">
    <location>
        <begin position="218"/>
        <end position="238"/>
    </location>
</feature>
<evidence type="ECO:0000256" key="1">
    <source>
        <dbReference type="SAM" id="MobiDB-lite"/>
    </source>
</evidence>
<evidence type="ECO:0000313" key="3">
    <source>
        <dbReference type="EMBL" id="CEJ82256.1"/>
    </source>
</evidence>
<accession>A0A0A1SVI3</accession>
<keyword evidence="4" id="KW-1185">Reference proteome</keyword>
<reference evidence="3 4" key="1">
    <citation type="journal article" date="2015" name="Genome Announc.">
        <title>Draft Genome Sequence and Gene Annotation of the Entomopathogenic Fungus Verticillium hemipterigenum.</title>
        <authorList>
            <person name="Horn F."/>
            <person name="Habel A."/>
            <person name="Scharf D.H."/>
            <person name="Dworschak J."/>
            <person name="Brakhage A.A."/>
            <person name="Guthke R."/>
            <person name="Hertweck C."/>
            <person name="Linde J."/>
        </authorList>
    </citation>
    <scope>NUCLEOTIDE SEQUENCE [LARGE SCALE GENOMIC DNA]</scope>
</reference>
<evidence type="ECO:0000313" key="4">
    <source>
        <dbReference type="Proteomes" id="UP000039046"/>
    </source>
</evidence>
<gene>
    <name evidence="3" type="ORF">VHEMI02332</name>
</gene>